<organism evidence="2 3">
    <name type="scientific">Lacicoccus qingdaonensis</name>
    <dbReference type="NCBI Taxonomy" id="576118"/>
    <lineage>
        <taxon>Bacteria</taxon>
        <taxon>Bacillati</taxon>
        <taxon>Bacillota</taxon>
        <taxon>Bacilli</taxon>
        <taxon>Bacillales</taxon>
        <taxon>Salinicoccaceae</taxon>
        <taxon>Lacicoccus</taxon>
    </lineage>
</organism>
<sequence length="128" mass="13767">MLRNLIITVSLSVGIGSFIYLLNGVFGATVGADPAEIISVWIASALIGVASALHHTQMASTLAMVIQLGTGIIAFTTIAVFNGWIALNTTDIIFYAGVIFVIMLIIFVVFYLLSVFDSRTINEKLNKK</sequence>
<dbReference type="EMBL" id="FNFY01000012">
    <property type="protein sequence ID" value="SDK88218.1"/>
    <property type="molecule type" value="Genomic_DNA"/>
</dbReference>
<protein>
    <recommendedName>
        <fullName evidence="4">DUF3021 domain-containing protein</fullName>
    </recommendedName>
</protein>
<evidence type="ECO:0008006" key="4">
    <source>
        <dbReference type="Google" id="ProtNLM"/>
    </source>
</evidence>
<feature type="transmembrane region" description="Helical" evidence="1">
    <location>
        <begin position="92"/>
        <end position="116"/>
    </location>
</feature>
<feature type="transmembrane region" description="Helical" evidence="1">
    <location>
        <begin position="65"/>
        <end position="86"/>
    </location>
</feature>
<gene>
    <name evidence="2" type="ORF">SAMN05216216_11252</name>
</gene>
<keyword evidence="1" id="KW-0812">Transmembrane</keyword>
<dbReference type="STRING" id="576118.SAMN05216216_11252"/>
<dbReference type="OrthoDB" id="2389678at2"/>
<evidence type="ECO:0000313" key="2">
    <source>
        <dbReference type="EMBL" id="SDK88218.1"/>
    </source>
</evidence>
<keyword evidence="1" id="KW-0472">Membrane</keyword>
<keyword evidence="1" id="KW-1133">Transmembrane helix</keyword>
<dbReference type="InterPro" id="IPR021560">
    <property type="entry name" value="DUF3021"/>
</dbReference>
<evidence type="ECO:0000256" key="1">
    <source>
        <dbReference type="SAM" id="Phobius"/>
    </source>
</evidence>
<reference evidence="3" key="1">
    <citation type="submission" date="2016-10" db="EMBL/GenBank/DDBJ databases">
        <authorList>
            <person name="Varghese N."/>
            <person name="Submissions S."/>
        </authorList>
    </citation>
    <scope>NUCLEOTIDE SEQUENCE [LARGE SCALE GENOMIC DNA]</scope>
    <source>
        <strain evidence="3">CGMCC 1.8895</strain>
    </source>
</reference>
<dbReference type="Pfam" id="PF11457">
    <property type="entry name" value="DUF3021"/>
    <property type="match status" value="1"/>
</dbReference>
<proteinExistence type="predicted"/>
<accession>A0A1G9FIH7</accession>
<evidence type="ECO:0000313" key="3">
    <source>
        <dbReference type="Proteomes" id="UP000199008"/>
    </source>
</evidence>
<dbReference type="Proteomes" id="UP000199008">
    <property type="component" value="Unassembled WGS sequence"/>
</dbReference>
<dbReference type="AlphaFoldDB" id="A0A1G9FIH7"/>
<feature type="transmembrane region" description="Helical" evidence="1">
    <location>
        <begin position="37"/>
        <end position="53"/>
    </location>
</feature>
<dbReference type="RefSeq" id="WP_092986387.1">
    <property type="nucleotide sequence ID" value="NZ_FNFY01000012.1"/>
</dbReference>
<keyword evidence="3" id="KW-1185">Reference proteome</keyword>
<name>A0A1G9FIH7_9BACL</name>